<keyword evidence="2" id="KW-0548">Nucleotidyltransferase</keyword>
<comment type="caution">
    <text evidence="4">The sequence shown here is derived from an EMBL/GenBank/DDBJ whole genome shotgun (WGS) entry which is preliminary data.</text>
</comment>
<protein>
    <submittedName>
        <fullName evidence="4">Nucleotidyltransferase family protein</fullName>
    </submittedName>
</protein>
<dbReference type="Pfam" id="PF00483">
    <property type="entry name" value="NTP_transferase"/>
    <property type="match status" value="1"/>
</dbReference>
<name>A0ABW8PW64_9GAMM</name>
<dbReference type="SUPFAM" id="SSF53448">
    <property type="entry name" value="Nucleotide-diphospho-sugar transferases"/>
    <property type="match status" value="1"/>
</dbReference>
<dbReference type="InterPro" id="IPR005835">
    <property type="entry name" value="NTP_transferase_dom"/>
</dbReference>
<gene>
    <name evidence="4" type="ORF">V6U78_05510</name>
</gene>
<organism evidence="4 5">
    <name type="scientific">Marinospirillum alkalitolerans</name>
    <dbReference type="NCBI Taxonomy" id="3123374"/>
    <lineage>
        <taxon>Bacteria</taxon>
        <taxon>Pseudomonadati</taxon>
        <taxon>Pseudomonadota</taxon>
        <taxon>Gammaproteobacteria</taxon>
        <taxon>Oceanospirillales</taxon>
        <taxon>Oceanospirillaceae</taxon>
        <taxon>Marinospirillum</taxon>
    </lineage>
</organism>
<keyword evidence="1" id="KW-0808">Transferase</keyword>
<keyword evidence="5" id="KW-1185">Reference proteome</keyword>
<dbReference type="Gene3D" id="3.90.550.10">
    <property type="entry name" value="Spore Coat Polysaccharide Biosynthesis Protein SpsA, Chain A"/>
    <property type="match status" value="1"/>
</dbReference>
<dbReference type="PANTHER" id="PTHR43584">
    <property type="entry name" value="NUCLEOTIDYL TRANSFERASE"/>
    <property type="match status" value="1"/>
</dbReference>
<dbReference type="CDD" id="cd06422">
    <property type="entry name" value="NTP_transferase_like_1"/>
    <property type="match status" value="1"/>
</dbReference>
<evidence type="ECO:0000256" key="1">
    <source>
        <dbReference type="ARBA" id="ARBA00022679"/>
    </source>
</evidence>
<reference evidence="4 5" key="1">
    <citation type="submission" date="2024-02" db="EMBL/GenBank/DDBJ databases">
        <title>Marinospirillum sp. MEB 164 isolated from Lonar lake sediment.</title>
        <authorList>
            <person name="Joshi A."/>
            <person name="Thite S."/>
        </authorList>
    </citation>
    <scope>NUCLEOTIDE SEQUENCE [LARGE SCALE GENOMIC DNA]</scope>
    <source>
        <strain evidence="4 5">MEB164</strain>
    </source>
</reference>
<proteinExistence type="predicted"/>
<feature type="domain" description="Nucleotidyl transferase" evidence="3">
    <location>
        <begin position="5"/>
        <end position="113"/>
    </location>
</feature>
<dbReference type="EMBL" id="JBANFI010000003">
    <property type="protein sequence ID" value="MFK7160490.1"/>
    <property type="molecule type" value="Genomic_DNA"/>
</dbReference>
<dbReference type="PANTHER" id="PTHR43584:SF8">
    <property type="entry name" value="N-ACETYLMURAMATE ALPHA-1-PHOSPHATE URIDYLYLTRANSFERASE"/>
    <property type="match status" value="1"/>
</dbReference>
<evidence type="ECO:0000256" key="2">
    <source>
        <dbReference type="ARBA" id="ARBA00022695"/>
    </source>
</evidence>
<accession>A0ABW8PW64</accession>
<evidence type="ECO:0000313" key="4">
    <source>
        <dbReference type="EMBL" id="MFK7160490.1"/>
    </source>
</evidence>
<sequence>MIRQAMIFAAGEGRRMRPLTLDCPKPLLSVAGRPLLAWHLDRLVAAGIQRVVINLHYLADQLRQWVKQSAPVELEIIFSEEAQLLETGGGLLQALPLLDPAPFWLINGDIWLDSLPSAPQLEAEELGRLWLVPNPPHHPDGDFVLQDTGQRATFSGCSLLKPELLSTAQRVATFGEPRTGAFKLAPLLHKALEQGRLSTALYTQGWMDVGTPERLEALHTHLTGAAR</sequence>
<dbReference type="RefSeq" id="WP_405338251.1">
    <property type="nucleotide sequence ID" value="NZ_JBANFI010000003.1"/>
</dbReference>
<evidence type="ECO:0000313" key="5">
    <source>
        <dbReference type="Proteomes" id="UP001621714"/>
    </source>
</evidence>
<dbReference type="Proteomes" id="UP001621714">
    <property type="component" value="Unassembled WGS sequence"/>
</dbReference>
<evidence type="ECO:0000259" key="3">
    <source>
        <dbReference type="Pfam" id="PF00483"/>
    </source>
</evidence>
<dbReference type="InterPro" id="IPR029044">
    <property type="entry name" value="Nucleotide-diphossugar_trans"/>
</dbReference>
<dbReference type="InterPro" id="IPR050065">
    <property type="entry name" value="GlmU-like"/>
</dbReference>